<keyword evidence="2" id="KW-0456">Lyase</keyword>
<accession>A0A377XVV0</accession>
<dbReference type="GO" id="GO:0004333">
    <property type="term" value="F:fumarate hydratase activity"/>
    <property type="evidence" value="ECO:0007669"/>
    <property type="project" value="UniProtKB-EC"/>
</dbReference>
<dbReference type="SUPFAM" id="SSF48557">
    <property type="entry name" value="L-aspartase-like"/>
    <property type="match status" value="1"/>
</dbReference>
<dbReference type="PANTHER" id="PTHR11444:SF1">
    <property type="entry name" value="FUMARATE HYDRATASE, MITOCHONDRIAL"/>
    <property type="match status" value="1"/>
</dbReference>
<name>A0A377XVV0_KLEPN</name>
<protein>
    <submittedName>
        <fullName evidence="2">Fumarate hydratase, class II</fullName>
        <ecNumber evidence="2">4.2.1.2</ecNumber>
    </submittedName>
</protein>
<sequence>MAMLDHSLKHIEASQPHLAELALGGTAVGTGLNTHPEYAVRVAAELASLSGQPFVTAPNKFEALALWMPWSMPTAR</sequence>
<dbReference type="InterPro" id="IPR022761">
    <property type="entry name" value="Fumarate_lyase_N"/>
</dbReference>
<evidence type="ECO:0000313" key="3">
    <source>
        <dbReference type="Proteomes" id="UP000254340"/>
    </source>
</evidence>
<dbReference type="GO" id="GO:0006108">
    <property type="term" value="P:malate metabolic process"/>
    <property type="evidence" value="ECO:0007669"/>
    <property type="project" value="TreeGrafter"/>
</dbReference>
<reference evidence="2 3" key="1">
    <citation type="submission" date="2018-06" db="EMBL/GenBank/DDBJ databases">
        <authorList>
            <consortium name="Pathogen Informatics"/>
            <person name="Doyle S."/>
        </authorList>
    </citation>
    <scope>NUCLEOTIDE SEQUENCE [LARGE SCALE GENOMIC DNA]</scope>
    <source>
        <strain evidence="2 3">NCTC5047</strain>
    </source>
</reference>
<dbReference type="Pfam" id="PF00206">
    <property type="entry name" value="Lyase_1"/>
    <property type="match status" value="1"/>
</dbReference>
<dbReference type="InterPro" id="IPR005677">
    <property type="entry name" value="Fum_hydII"/>
</dbReference>
<dbReference type="InterPro" id="IPR008948">
    <property type="entry name" value="L-Aspartase-like"/>
</dbReference>
<dbReference type="Proteomes" id="UP000254340">
    <property type="component" value="Unassembled WGS sequence"/>
</dbReference>
<dbReference type="GO" id="GO:0006099">
    <property type="term" value="P:tricarboxylic acid cycle"/>
    <property type="evidence" value="ECO:0007669"/>
    <property type="project" value="TreeGrafter"/>
</dbReference>
<dbReference type="AlphaFoldDB" id="A0A377XVV0"/>
<dbReference type="EMBL" id="UGLH01000006">
    <property type="protein sequence ID" value="STT86255.1"/>
    <property type="molecule type" value="Genomic_DNA"/>
</dbReference>
<dbReference type="GO" id="GO:0006106">
    <property type="term" value="P:fumarate metabolic process"/>
    <property type="evidence" value="ECO:0007669"/>
    <property type="project" value="InterPro"/>
</dbReference>
<proteinExistence type="predicted"/>
<dbReference type="Gene3D" id="1.20.200.10">
    <property type="entry name" value="Fumarase/aspartase (Central domain)"/>
    <property type="match status" value="1"/>
</dbReference>
<gene>
    <name evidence="2" type="primary">fumC_3</name>
    <name evidence="2" type="ORF">NCTC5047_07352</name>
</gene>
<evidence type="ECO:0000259" key="1">
    <source>
        <dbReference type="Pfam" id="PF00206"/>
    </source>
</evidence>
<evidence type="ECO:0000313" key="2">
    <source>
        <dbReference type="EMBL" id="STT86255.1"/>
    </source>
</evidence>
<dbReference type="EC" id="4.2.1.2" evidence="2"/>
<dbReference type="PANTHER" id="PTHR11444">
    <property type="entry name" value="ASPARTATEAMMONIA/ARGININOSUCCINATE/ADENYLOSUCCINATE LYASE"/>
    <property type="match status" value="1"/>
</dbReference>
<feature type="domain" description="Fumarate lyase N-terminal" evidence="1">
    <location>
        <begin position="2"/>
        <end position="65"/>
    </location>
</feature>
<organism evidence="2 3">
    <name type="scientific">Klebsiella pneumoniae</name>
    <dbReference type="NCBI Taxonomy" id="573"/>
    <lineage>
        <taxon>Bacteria</taxon>
        <taxon>Pseudomonadati</taxon>
        <taxon>Pseudomonadota</taxon>
        <taxon>Gammaproteobacteria</taxon>
        <taxon>Enterobacterales</taxon>
        <taxon>Enterobacteriaceae</taxon>
        <taxon>Klebsiella/Raoultella group</taxon>
        <taxon>Klebsiella</taxon>
        <taxon>Klebsiella pneumoniae complex</taxon>
    </lineage>
</organism>